<accession>A0A835VJ79</accession>
<evidence type="ECO:0000313" key="1">
    <source>
        <dbReference type="EMBL" id="KAG0500857.1"/>
    </source>
</evidence>
<dbReference type="Proteomes" id="UP000639772">
    <property type="component" value="Chromosome 1"/>
</dbReference>
<dbReference type="EMBL" id="JADCNM010000001">
    <property type="protein sequence ID" value="KAG0500857.1"/>
    <property type="molecule type" value="Genomic_DNA"/>
</dbReference>
<proteinExistence type="predicted"/>
<evidence type="ECO:0000313" key="2">
    <source>
        <dbReference type="Proteomes" id="UP000639772"/>
    </source>
</evidence>
<protein>
    <submittedName>
        <fullName evidence="1">Uncharacterized protein</fullName>
    </submittedName>
</protein>
<organism evidence="1 2">
    <name type="scientific">Vanilla planifolia</name>
    <name type="common">Vanilla</name>
    <dbReference type="NCBI Taxonomy" id="51239"/>
    <lineage>
        <taxon>Eukaryota</taxon>
        <taxon>Viridiplantae</taxon>
        <taxon>Streptophyta</taxon>
        <taxon>Embryophyta</taxon>
        <taxon>Tracheophyta</taxon>
        <taxon>Spermatophyta</taxon>
        <taxon>Magnoliopsida</taxon>
        <taxon>Liliopsida</taxon>
        <taxon>Asparagales</taxon>
        <taxon>Orchidaceae</taxon>
        <taxon>Vanilloideae</taxon>
        <taxon>Vanilleae</taxon>
        <taxon>Vanilla</taxon>
    </lineage>
</organism>
<name>A0A835VJ79_VANPL</name>
<comment type="caution">
    <text evidence="1">The sequence shown here is derived from an EMBL/GenBank/DDBJ whole genome shotgun (WGS) entry which is preliminary data.</text>
</comment>
<reference evidence="1 2" key="1">
    <citation type="journal article" date="2020" name="Nat. Food">
        <title>A phased Vanilla planifolia genome enables genetic improvement of flavour and production.</title>
        <authorList>
            <person name="Hasing T."/>
            <person name="Tang H."/>
            <person name="Brym M."/>
            <person name="Khazi F."/>
            <person name="Huang T."/>
            <person name="Chambers A.H."/>
        </authorList>
    </citation>
    <scope>NUCLEOTIDE SEQUENCE [LARGE SCALE GENOMIC DNA]</scope>
    <source>
        <tissue evidence="1">Leaf</tissue>
    </source>
</reference>
<sequence>MTDAMVSLMGLPKCPINYHPKALIKLNQDDISSSMKNKINMYQPYSGLMLRDQIIIWYHSTHSSLYVNKYYCHIGKWNCTVGLGEASTRLVSHYAAYWAIWD</sequence>
<dbReference type="AlphaFoldDB" id="A0A835VJ79"/>
<gene>
    <name evidence="1" type="ORF">HPP92_000929</name>
</gene>